<keyword evidence="2" id="KW-1185">Reference proteome</keyword>
<reference evidence="1 2" key="1">
    <citation type="journal article" date="2015" name="Fungal Genet. Biol.">
        <title>Evolution of novel wood decay mechanisms in Agaricales revealed by the genome sequences of Fistulina hepatica and Cylindrobasidium torrendii.</title>
        <authorList>
            <person name="Floudas D."/>
            <person name="Held B.W."/>
            <person name="Riley R."/>
            <person name="Nagy L.G."/>
            <person name="Koehler G."/>
            <person name="Ransdell A.S."/>
            <person name="Younus H."/>
            <person name="Chow J."/>
            <person name="Chiniquy J."/>
            <person name="Lipzen A."/>
            <person name="Tritt A."/>
            <person name="Sun H."/>
            <person name="Haridas S."/>
            <person name="LaButti K."/>
            <person name="Ohm R.A."/>
            <person name="Kues U."/>
            <person name="Blanchette R.A."/>
            <person name="Grigoriev I.V."/>
            <person name="Minto R.E."/>
            <person name="Hibbett D.S."/>
        </authorList>
    </citation>
    <scope>NUCLEOTIDE SEQUENCE [LARGE SCALE GENOMIC DNA]</scope>
    <source>
        <strain evidence="1 2">FP15055 ss-10</strain>
    </source>
</reference>
<dbReference type="AlphaFoldDB" id="A0A0D7AXE8"/>
<protein>
    <submittedName>
        <fullName evidence="1">Uncharacterized protein</fullName>
    </submittedName>
</protein>
<proteinExistence type="predicted"/>
<sequence>MTRRRVLDCRFARTRKAVRHFATSFLSFLRAWAQQRESQDQGPCRPWTAVERSQSANVIRALGIISAKSMAERRKTRNPSIAETNPLFSIQVKRPDIQIHSERSGHSCGRYGTGPQNGLSAATGVHPQLMILRSTLRK</sequence>
<name>A0A0D7AXE8_9AGAR</name>
<gene>
    <name evidence="1" type="ORF">CYLTODRAFT_160092</name>
</gene>
<evidence type="ECO:0000313" key="2">
    <source>
        <dbReference type="Proteomes" id="UP000054007"/>
    </source>
</evidence>
<evidence type="ECO:0000313" key="1">
    <source>
        <dbReference type="EMBL" id="KIY62887.1"/>
    </source>
</evidence>
<dbReference type="EMBL" id="KN880739">
    <property type="protein sequence ID" value="KIY62887.1"/>
    <property type="molecule type" value="Genomic_DNA"/>
</dbReference>
<dbReference type="Proteomes" id="UP000054007">
    <property type="component" value="Unassembled WGS sequence"/>
</dbReference>
<organism evidence="1 2">
    <name type="scientific">Cylindrobasidium torrendii FP15055 ss-10</name>
    <dbReference type="NCBI Taxonomy" id="1314674"/>
    <lineage>
        <taxon>Eukaryota</taxon>
        <taxon>Fungi</taxon>
        <taxon>Dikarya</taxon>
        <taxon>Basidiomycota</taxon>
        <taxon>Agaricomycotina</taxon>
        <taxon>Agaricomycetes</taxon>
        <taxon>Agaricomycetidae</taxon>
        <taxon>Agaricales</taxon>
        <taxon>Marasmiineae</taxon>
        <taxon>Physalacriaceae</taxon>
        <taxon>Cylindrobasidium</taxon>
    </lineage>
</organism>
<accession>A0A0D7AXE8</accession>